<keyword evidence="4" id="KW-1185">Reference proteome</keyword>
<keyword evidence="2" id="KW-0812">Transmembrane</keyword>
<proteinExistence type="predicted"/>
<dbReference type="EMBL" id="BABT02000025">
    <property type="protein sequence ID" value="GAA93833.1"/>
    <property type="molecule type" value="Genomic_DNA"/>
</dbReference>
<protein>
    <submittedName>
        <fullName evidence="3">Uncharacterized protein</fullName>
    </submittedName>
</protein>
<evidence type="ECO:0000313" key="4">
    <source>
        <dbReference type="Proteomes" id="UP000009131"/>
    </source>
</evidence>
<dbReference type="RefSeq" id="XP_014571402.1">
    <property type="nucleotide sequence ID" value="XM_014715916.1"/>
</dbReference>
<feature type="compositionally biased region" description="Low complexity" evidence="1">
    <location>
        <begin position="340"/>
        <end position="353"/>
    </location>
</feature>
<comment type="caution">
    <text evidence="3">The sequence shown here is derived from an EMBL/GenBank/DDBJ whole genome shotgun (WGS) entry which is preliminary data.</text>
</comment>
<sequence length="360" mass="38946">MFISYARHAILRGALHTGNANRLLTSSSAPPFPRPRYRRSLQQAISMLNSERGSQGSIRAMRVRPCWRSFYKSDSLCDSLMSVVEDRAPWYPMLVGGSATAVALPFTKQSCLLSPEACLPLNVNGTPTPGGSSEDDLIQNLFLPATALCGPEEATISALSKYMNVLLVALGFTLSLLALVARLVLIIQAPAGDDPNATRRRSFVQIRLALEERPISVDDTIASYTANTSGSPKELGLAFDSPQNTSGSALSEIASRDSLHVDQAGTSTFALPSSLRSPVYTKRWHQKRASISSVDALNILDEAPVRLHGNPSLRETYRKARTWSRTLTNRVGRQPVRQKSGSSCSSVSSSSASFDGFALT</sequence>
<evidence type="ECO:0000313" key="3">
    <source>
        <dbReference type="EMBL" id="GAA93833.1"/>
    </source>
</evidence>
<reference evidence="3 4" key="1">
    <citation type="journal article" date="2011" name="J. Gen. Appl. Microbiol.">
        <title>Draft genome sequencing of the enigmatic basidiomycete Mixia osmundae.</title>
        <authorList>
            <person name="Nishida H."/>
            <person name="Nagatsuka Y."/>
            <person name="Sugiyama J."/>
        </authorList>
    </citation>
    <scope>NUCLEOTIDE SEQUENCE [LARGE SCALE GENOMIC DNA]</scope>
    <source>
        <strain evidence="4">CBS 9802 / IAM 14324 / JCM 22182 / KY 12970</strain>
    </source>
</reference>
<feature type="transmembrane region" description="Helical" evidence="2">
    <location>
        <begin position="165"/>
        <end position="187"/>
    </location>
</feature>
<keyword evidence="2" id="KW-0472">Membrane</keyword>
<evidence type="ECO:0000256" key="2">
    <source>
        <dbReference type="SAM" id="Phobius"/>
    </source>
</evidence>
<accession>G7DTI6</accession>
<dbReference type="Proteomes" id="UP000009131">
    <property type="component" value="Unassembled WGS sequence"/>
</dbReference>
<reference evidence="3 4" key="2">
    <citation type="journal article" date="2012" name="Open Biol.">
        <title>Characteristics of nucleosomes and linker DNA regions on the genome of the basidiomycete Mixia osmundae revealed by mono- and dinucleosome mapping.</title>
        <authorList>
            <person name="Nishida H."/>
            <person name="Kondo S."/>
            <person name="Matsumoto T."/>
            <person name="Suzuki Y."/>
            <person name="Yoshikawa H."/>
            <person name="Taylor T.D."/>
            <person name="Sugiyama J."/>
        </authorList>
    </citation>
    <scope>NUCLEOTIDE SEQUENCE [LARGE SCALE GENOMIC DNA]</scope>
    <source>
        <strain evidence="4">CBS 9802 / IAM 14324 / JCM 22182 / KY 12970</strain>
    </source>
</reference>
<gene>
    <name evidence="3" type="primary">Mo00479</name>
    <name evidence="3" type="ORF">E5Q_00479</name>
</gene>
<evidence type="ECO:0000256" key="1">
    <source>
        <dbReference type="SAM" id="MobiDB-lite"/>
    </source>
</evidence>
<keyword evidence="2" id="KW-1133">Transmembrane helix</keyword>
<feature type="region of interest" description="Disordered" evidence="1">
    <location>
        <begin position="325"/>
        <end position="360"/>
    </location>
</feature>
<organism evidence="3 4">
    <name type="scientific">Mixia osmundae (strain CBS 9802 / IAM 14324 / JCM 22182 / KY 12970)</name>
    <dbReference type="NCBI Taxonomy" id="764103"/>
    <lineage>
        <taxon>Eukaryota</taxon>
        <taxon>Fungi</taxon>
        <taxon>Dikarya</taxon>
        <taxon>Basidiomycota</taxon>
        <taxon>Pucciniomycotina</taxon>
        <taxon>Mixiomycetes</taxon>
        <taxon>Mixiales</taxon>
        <taxon>Mixiaceae</taxon>
        <taxon>Mixia</taxon>
    </lineage>
</organism>
<dbReference type="AlphaFoldDB" id="G7DTI6"/>
<name>G7DTI6_MIXOS</name>
<dbReference type="InParanoid" id="G7DTI6"/>
<dbReference type="HOGENOM" id="CLU_769622_0_0_1"/>